<keyword evidence="1" id="KW-0175">Coiled coil</keyword>
<dbReference type="EMBL" id="OW240914">
    <property type="protein sequence ID" value="CAH2276824.1"/>
    <property type="molecule type" value="Genomic_DNA"/>
</dbReference>
<evidence type="ECO:0000256" key="1">
    <source>
        <dbReference type="SAM" id="Coils"/>
    </source>
</evidence>
<keyword evidence="3" id="KW-1185">Reference proteome</keyword>
<evidence type="ECO:0000313" key="3">
    <source>
        <dbReference type="Proteomes" id="UP001295444"/>
    </source>
</evidence>
<proteinExistence type="predicted"/>
<accession>A0AAD1RQX8</accession>
<feature type="coiled-coil region" evidence="1">
    <location>
        <begin position="121"/>
        <end position="148"/>
    </location>
</feature>
<organism evidence="2 3">
    <name type="scientific">Pelobates cultripes</name>
    <name type="common">Western spadefoot toad</name>
    <dbReference type="NCBI Taxonomy" id="61616"/>
    <lineage>
        <taxon>Eukaryota</taxon>
        <taxon>Metazoa</taxon>
        <taxon>Chordata</taxon>
        <taxon>Craniata</taxon>
        <taxon>Vertebrata</taxon>
        <taxon>Euteleostomi</taxon>
        <taxon>Amphibia</taxon>
        <taxon>Batrachia</taxon>
        <taxon>Anura</taxon>
        <taxon>Pelobatoidea</taxon>
        <taxon>Pelobatidae</taxon>
        <taxon>Pelobates</taxon>
    </lineage>
</organism>
<dbReference type="AlphaFoldDB" id="A0AAD1RQX8"/>
<name>A0AAD1RQX8_PELCU</name>
<gene>
    <name evidence="2" type="ORF">PECUL_23A058877</name>
</gene>
<sequence length="252" mass="29099">MAPSLKCISINCKGLNNPLKRHQTMRWANRTQAQIILLRNTPFPRSTLLMHLQPPFDPPGVTRQWSWRLNPTLLHNPAIRESTSRAITDYFSLNKHSVTSPGILWAAHKTVIRGTLISQTAHHKKQRLANLEQNLKELRLLEIAFKKQPTPDLNTKIQQHQAAIKDFMSADTAKALQWTRQLFYENSNKADSLLARKLNRRAMHKKIHSRDGKPQESPDQIAKVFQEYFSELTPLHLRTQSMNTLTLSPYPH</sequence>
<reference evidence="2" key="1">
    <citation type="submission" date="2022-03" db="EMBL/GenBank/DDBJ databases">
        <authorList>
            <person name="Alioto T."/>
            <person name="Alioto T."/>
            <person name="Gomez Garrido J."/>
        </authorList>
    </citation>
    <scope>NUCLEOTIDE SEQUENCE</scope>
</reference>
<dbReference type="Proteomes" id="UP001295444">
    <property type="component" value="Chromosome 03"/>
</dbReference>
<evidence type="ECO:0000313" key="2">
    <source>
        <dbReference type="EMBL" id="CAH2276824.1"/>
    </source>
</evidence>
<protein>
    <submittedName>
        <fullName evidence="2">Uncharacterized protein</fullName>
    </submittedName>
</protein>